<dbReference type="PRINTS" id="PR00632">
    <property type="entry name" value="SONICHHOG"/>
</dbReference>
<dbReference type="Proteomes" id="UP000298663">
    <property type="component" value="Chromosome X"/>
</dbReference>
<dbReference type="AlphaFoldDB" id="A0A4V6I7H0"/>
<name>A0A4V6I7H0_STECR</name>
<dbReference type="GO" id="GO:0005576">
    <property type="term" value="C:extracellular region"/>
    <property type="evidence" value="ECO:0007669"/>
    <property type="project" value="UniProtKB-SubCell"/>
</dbReference>
<dbReference type="PANTHER" id="PTHR46706">
    <property type="entry name" value="PROTEIN QUA-1-RELATED"/>
    <property type="match status" value="1"/>
</dbReference>
<dbReference type="EMBL" id="AZBU02000001">
    <property type="protein sequence ID" value="TMS35043.1"/>
    <property type="molecule type" value="Genomic_DNA"/>
</dbReference>
<dbReference type="Pfam" id="PF01079">
    <property type="entry name" value="Hint"/>
    <property type="match status" value="1"/>
</dbReference>
<accession>A0A4V6I7H0</accession>
<dbReference type="InterPro" id="IPR003587">
    <property type="entry name" value="Hint_dom_N"/>
</dbReference>
<feature type="domain" description="Hint" evidence="4">
    <location>
        <begin position="1"/>
        <end position="99"/>
    </location>
</feature>
<evidence type="ECO:0000313" key="5">
    <source>
        <dbReference type="EMBL" id="TMS35043.1"/>
    </source>
</evidence>
<evidence type="ECO:0000256" key="1">
    <source>
        <dbReference type="ARBA" id="ARBA00004239"/>
    </source>
</evidence>
<evidence type="ECO:0000256" key="2">
    <source>
        <dbReference type="ARBA" id="ARBA00022473"/>
    </source>
</evidence>
<organism evidence="5 6">
    <name type="scientific">Steinernema carpocapsae</name>
    <name type="common">Entomopathogenic nematode</name>
    <dbReference type="NCBI Taxonomy" id="34508"/>
    <lineage>
        <taxon>Eukaryota</taxon>
        <taxon>Metazoa</taxon>
        <taxon>Ecdysozoa</taxon>
        <taxon>Nematoda</taxon>
        <taxon>Chromadorea</taxon>
        <taxon>Rhabditida</taxon>
        <taxon>Tylenchina</taxon>
        <taxon>Panagrolaimomorpha</taxon>
        <taxon>Strongyloidoidea</taxon>
        <taxon>Steinernematidae</taxon>
        <taxon>Steinernema</taxon>
    </lineage>
</organism>
<comment type="caution">
    <text evidence="5">The sequence shown here is derived from an EMBL/GenBank/DDBJ whole genome shotgun (WGS) entry which is preliminary data.</text>
</comment>
<dbReference type="GO" id="GO:0016540">
    <property type="term" value="P:protein autoprocessing"/>
    <property type="evidence" value="ECO:0007669"/>
    <property type="project" value="InterPro"/>
</dbReference>
<dbReference type="SMART" id="SM00306">
    <property type="entry name" value="HintN"/>
    <property type="match status" value="1"/>
</dbReference>
<dbReference type="CDD" id="cd00081">
    <property type="entry name" value="Hint"/>
    <property type="match status" value="1"/>
</dbReference>
<dbReference type="Gene3D" id="2.170.16.10">
    <property type="entry name" value="Hedgehog/Intein (Hint) domain"/>
    <property type="match status" value="1"/>
</dbReference>
<proteinExistence type="predicted"/>
<dbReference type="InterPro" id="IPR052140">
    <property type="entry name" value="Dev_Signal_Hedgehog-like"/>
</dbReference>
<protein>
    <recommendedName>
        <fullName evidence="4">Hint domain-containing protein</fullName>
    </recommendedName>
</protein>
<reference evidence="5 6" key="1">
    <citation type="journal article" date="2015" name="Genome Biol.">
        <title>Comparative genomics of Steinernema reveals deeply conserved gene regulatory networks.</title>
        <authorList>
            <person name="Dillman A.R."/>
            <person name="Macchietto M."/>
            <person name="Porter C.F."/>
            <person name="Rogers A."/>
            <person name="Williams B."/>
            <person name="Antoshechkin I."/>
            <person name="Lee M.M."/>
            <person name="Goodwin Z."/>
            <person name="Lu X."/>
            <person name="Lewis E.E."/>
            <person name="Goodrich-Blair H."/>
            <person name="Stock S.P."/>
            <person name="Adams B.J."/>
            <person name="Sternberg P.W."/>
            <person name="Mortazavi A."/>
        </authorList>
    </citation>
    <scope>NUCLEOTIDE SEQUENCE [LARGE SCALE GENOMIC DNA]</scope>
    <source>
        <strain evidence="5 6">ALL</strain>
    </source>
</reference>
<dbReference type="EMBL" id="CM016762">
    <property type="protein sequence ID" value="TMS35043.1"/>
    <property type="molecule type" value="Genomic_DNA"/>
</dbReference>
<comment type="subcellular location">
    <subcellularLocation>
        <location evidence="1">Secreted</location>
        <location evidence="1">Extracellular space</location>
    </subcellularLocation>
</comment>
<dbReference type="STRING" id="34508.A0A4V6I7H0"/>
<evidence type="ECO:0000256" key="3">
    <source>
        <dbReference type="ARBA" id="ARBA00022729"/>
    </source>
</evidence>
<keyword evidence="3" id="KW-0732">Signal</keyword>
<keyword evidence="6" id="KW-1185">Reference proteome</keyword>
<dbReference type="SUPFAM" id="SSF51294">
    <property type="entry name" value="Hedgehog/intein (Hint) domain"/>
    <property type="match status" value="1"/>
</dbReference>
<dbReference type="InterPro" id="IPR001657">
    <property type="entry name" value="Hedgehog"/>
</dbReference>
<gene>
    <name evidence="5" type="ORF">L596_002522</name>
</gene>
<dbReference type="OrthoDB" id="5212at2759"/>
<dbReference type="InterPro" id="IPR036844">
    <property type="entry name" value="Hint_dom_sf"/>
</dbReference>
<dbReference type="InterPro" id="IPR001767">
    <property type="entry name" value="Hedgehog_Hint"/>
</dbReference>
<evidence type="ECO:0000259" key="4">
    <source>
        <dbReference type="SMART" id="SM00306"/>
    </source>
</evidence>
<evidence type="ECO:0000313" key="6">
    <source>
        <dbReference type="Proteomes" id="UP000298663"/>
    </source>
</evidence>
<sequence>MMSDLMVGDMVLVPASRNVLKYERVEMFYHRSPKTVMKFITIETVSGKRLSLTELHLLPFGKCSDLLSEELNIEHVEDVMRKSRFAYKAKEGDCVVTIDESNTLKVEEIRRTGRKYSKGIYSPMTVEGALIVNDMLASCFSQLESHAVQKIVFDFLLIVRNTFGYLSGMAHHAVQDIPTFIDYVHQFSWYILPFSKY</sequence>
<keyword evidence="2" id="KW-0217">Developmental protein</keyword>
<reference evidence="5 6" key="2">
    <citation type="journal article" date="2019" name="G3 (Bethesda)">
        <title>Hybrid Assembly of the Genome of the Entomopathogenic Nematode Steinernema carpocapsae Identifies the X-Chromosome.</title>
        <authorList>
            <person name="Serra L."/>
            <person name="Macchietto M."/>
            <person name="Macias-Munoz A."/>
            <person name="McGill C.J."/>
            <person name="Rodriguez I.M."/>
            <person name="Rodriguez B."/>
            <person name="Murad R."/>
            <person name="Mortazavi A."/>
        </authorList>
    </citation>
    <scope>NUCLEOTIDE SEQUENCE [LARGE SCALE GENOMIC DNA]</scope>
    <source>
        <strain evidence="5 6">ALL</strain>
    </source>
</reference>
<dbReference type="GO" id="GO:0007267">
    <property type="term" value="P:cell-cell signaling"/>
    <property type="evidence" value="ECO:0007669"/>
    <property type="project" value="InterPro"/>
</dbReference>
<dbReference type="PANTHER" id="PTHR46706:SF12">
    <property type="entry name" value="PROTEIN QUA-1-RELATED"/>
    <property type="match status" value="1"/>
</dbReference>